<evidence type="ECO:0000313" key="5">
    <source>
        <dbReference type="Proteomes" id="UP000198701"/>
    </source>
</evidence>
<keyword evidence="5" id="KW-1185">Reference proteome</keyword>
<comment type="similarity">
    <text evidence="1">Belongs to the polysaccharide synthase family.</text>
</comment>
<dbReference type="SUPFAM" id="SSF51735">
    <property type="entry name" value="NAD(P)-binding Rossmann-fold domains"/>
    <property type="match status" value="2"/>
</dbReference>
<feature type="domain" description="Polysaccharide biosynthesis protein CapD-like" evidence="3">
    <location>
        <begin position="298"/>
        <end position="576"/>
    </location>
</feature>
<reference evidence="4 5" key="1">
    <citation type="submission" date="2016-10" db="EMBL/GenBank/DDBJ databases">
        <authorList>
            <person name="de Groot N.N."/>
        </authorList>
    </citation>
    <scope>NUCLEOTIDE SEQUENCE [LARGE SCALE GENOMIC DNA]</scope>
    <source>
        <strain evidence="4 5">CGMCC 1.5382</strain>
    </source>
</reference>
<evidence type="ECO:0000256" key="2">
    <source>
        <dbReference type="SAM" id="Phobius"/>
    </source>
</evidence>
<feature type="transmembrane region" description="Helical" evidence="2">
    <location>
        <begin position="58"/>
        <end position="79"/>
    </location>
</feature>
<keyword evidence="2" id="KW-0472">Membrane</keyword>
<dbReference type="EMBL" id="FNFU01000006">
    <property type="protein sequence ID" value="SDK42903.1"/>
    <property type="molecule type" value="Genomic_DNA"/>
</dbReference>
<dbReference type="CDD" id="cd05237">
    <property type="entry name" value="UDP_invert_4-6DH_SDR_e"/>
    <property type="match status" value="1"/>
</dbReference>
<dbReference type="PANTHER" id="PTHR43318:SF1">
    <property type="entry name" value="POLYSACCHARIDE BIOSYNTHESIS PROTEIN EPSC-RELATED"/>
    <property type="match status" value="1"/>
</dbReference>
<proteinExistence type="inferred from homology"/>
<dbReference type="InterPro" id="IPR003869">
    <property type="entry name" value="Polysac_CapD-like"/>
</dbReference>
<sequence length="601" mass="64891">MAISDIATRRMQAIYGSAPLIRFGTQYAFDAGAWAVALVVAEILRYEFVLSRVSWVPLLVLCAAALAVQFFAGWMFFLYQGRHPYGSFAELRALLGAVLVATLVLGIPVFLLGHSVGIPRSTVMIALPAAFILMGGVRWIKRLLVERSLGPVAGTQNALIYGAGYLGAEIVRRMKTDSKSPFLPVGLIDDDTRKRNVWLDGVRVLGSRDALADAARTTEATTLVVTIAKADAALLREIYDAAKAAGLQVKVLPPLEDVLEGKSRLKDLRDLSIADLIGRHPVDTEVASIAGYLAGKRVLVTGAGGSIGSELCRQIKKFAPSELMMLDRDETGLQSAQISILGHGLLDTKDVVLADIRDAEALEAIFSERRPEVVFHAAALKHLPMLEQYPDEAWKTNVLGTLNVLDAARAVGVTTFVNISTDKAANPTSVLGHSKRVAEKLTAWAAQETGLTYLSVRFGNVIGSRGSMLPTFTSLIEAGGPLTITHPDVTRFFMTIPEACQLVVQAGGIGRPAEVLILDMGEPVKILDVARRMIDMSGKDIAIVYTGLRPGEKLHEELIGDNESGERPIHPKISHASIDPISPERLNKARWKERCAEAATA</sequence>
<protein>
    <submittedName>
        <fullName evidence="4">dTDP-glucose 4,6-dehydratase</fullName>
    </submittedName>
</protein>
<evidence type="ECO:0000256" key="1">
    <source>
        <dbReference type="ARBA" id="ARBA00007430"/>
    </source>
</evidence>
<dbReference type="PANTHER" id="PTHR43318">
    <property type="entry name" value="UDP-N-ACETYLGLUCOSAMINE 4,6-DEHYDRATASE"/>
    <property type="match status" value="1"/>
</dbReference>
<organism evidence="4 5">
    <name type="scientific">Cryobacterium psychrotolerans</name>
    <dbReference type="NCBI Taxonomy" id="386301"/>
    <lineage>
        <taxon>Bacteria</taxon>
        <taxon>Bacillati</taxon>
        <taxon>Actinomycetota</taxon>
        <taxon>Actinomycetes</taxon>
        <taxon>Micrococcales</taxon>
        <taxon>Microbacteriaceae</taxon>
        <taxon>Cryobacterium</taxon>
    </lineage>
</organism>
<evidence type="ECO:0000313" key="4">
    <source>
        <dbReference type="EMBL" id="SDK42903.1"/>
    </source>
</evidence>
<feature type="transmembrane region" description="Helical" evidence="2">
    <location>
        <begin position="123"/>
        <end position="140"/>
    </location>
</feature>
<feature type="transmembrane region" description="Helical" evidence="2">
    <location>
        <begin position="91"/>
        <end position="111"/>
    </location>
</feature>
<keyword evidence="2" id="KW-0812">Transmembrane</keyword>
<dbReference type="InterPro" id="IPR051203">
    <property type="entry name" value="Polysaccharide_Synthase-Rel"/>
</dbReference>
<dbReference type="InterPro" id="IPR036291">
    <property type="entry name" value="NAD(P)-bd_dom_sf"/>
</dbReference>
<dbReference type="RefSeq" id="WP_241982923.1">
    <property type="nucleotide sequence ID" value="NZ_FNFU01000006.1"/>
</dbReference>
<dbReference type="Pfam" id="PF13727">
    <property type="entry name" value="CoA_binding_3"/>
    <property type="match status" value="1"/>
</dbReference>
<dbReference type="Proteomes" id="UP000198701">
    <property type="component" value="Unassembled WGS sequence"/>
</dbReference>
<dbReference type="Gene3D" id="3.40.50.720">
    <property type="entry name" value="NAD(P)-binding Rossmann-like Domain"/>
    <property type="match status" value="2"/>
</dbReference>
<dbReference type="AlphaFoldDB" id="A0A1G9BU32"/>
<dbReference type="Pfam" id="PF02719">
    <property type="entry name" value="Polysacc_synt_2"/>
    <property type="match status" value="1"/>
</dbReference>
<keyword evidence="2" id="KW-1133">Transmembrane helix</keyword>
<evidence type="ECO:0000259" key="3">
    <source>
        <dbReference type="Pfam" id="PF02719"/>
    </source>
</evidence>
<accession>A0A1G9BU32</accession>
<dbReference type="STRING" id="386301.SAMN05216282_10627"/>
<name>A0A1G9BU32_9MICO</name>
<gene>
    <name evidence="4" type="ORF">SAMN05216282_10627</name>
</gene>